<dbReference type="Proteomes" id="UP000254573">
    <property type="component" value="Unassembled WGS sequence"/>
</dbReference>
<proteinExistence type="predicted"/>
<sequence length="196" mass="21967">MTVDDYLAQLRALLPPGPAWSGDMGAEVDQVLQCLAPELARVDARGDALLAEMDPRTVRELLPDWERVMELPDPCLGPTQSFDDRRAAVFRRMFEVGDARMAYYVQIAVSFGYANAQGVEYRAPRFGRARFGQSRFGTWAQQFFWGLRLGGALAGGRRFGATVWGERFGGNPNEGVECVVRREAHAHTVVMFDYEQ</sequence>
<organism evidence="1 2">
    <name type="scientific">Pandoraea pnomenusa</name>
    <dbReference type="NCBI Taxonomy" id="93220"/>
    <lineage>
        <taxon>Bacteria</taxon>
        <taxon>Pseudomonadati</taxon>
        <taxon>Pseudomonadota</taxon>
        <taxon>Betaproteobacteria</taxon>
        <taxon>Burkholderiales</taxon>
        <taxon>Burkholderiaceae</taxon>
        <taxon>Pandoraea</taxon>
    </lineage>
</organism>
<accession>A0A378YTJ5</accession>
<evidence type="ECO:0000313" key="2">
    <source>
        <dbReference type="Proteomes" id="UP000254573"/>
    </source>
</evidence>
<protein>
    <submittedName>
        <fullName evidence="1">Uncharacterized protein conserved in bacteria (DUF2313)</fullName>
    </submittedName>
</protein>
<dbReference type="InterPro" id="IPR018755">
    <property type="entry name" value="Phage_Mu_Gp48"/>
</dbReference>
<gene>
    <name evidence="1" type="ORF">NCTC13160_03766</name>
</gene>
<dbReference type="AlphaFoldDB" id="A0A378YTJ5"/>
<name>A0A378YTJ5_9BURK</name>
<evidence type="ECO:0000313" key="1">
    <source>
        <dbReference type="EMBL" id="SUA80485.1"/>
    </source>
</evidence>
<reference evidence="1 2" key="1">
    <citation type="submission" date="2018-06" db="EMBL/GenBank/DDBJ databases">
        <authorList>
            <consortium name="Pathogen Informatics"/>
            <person name="Doyle S."/>
        </authorList>
    </citation>
    <scope>NUCLEOTIDE SEQUENCE [LARGE SCALE GENOMIC DNA]</scope>
    <source>
        <strain evidence="1 2">NCTC13160</strain>
    </source>
</reference>
<dbReference type="Pfam" id="PF10076">
    <property type="entry name" value="Phage_Mu_Gp48"/>
    <property type="match status" value="1"/>
</dbReference>
<dbReference type="EMBL" id="UGSG01000001">
    <property type="protein sequence ID" value="SUA80485.1"/>
    <property type="molecule type" value="Genomic_DNA"/>
</dbReference>